<reference evidence="1 2" key="1">
    <citation type="submission" date="2015-06" db="EMBL/GenBank/DDBJ databases">
        <title>Comparative genome analysis of nirS-carrying Bradyrhizobium sp. strains.</title>
        <authorList>
            <person name="Ishii S."/>
            <person name="Jang J."/>
            <person name="Nishizawa T."/>
            <person name="Senoo K."/>
        </authorList>
    </citation>
    <scope>NUCLEOTIDE SEQUENCE [LARGE SCALE GENOMIC DNA]</scope>
    <source>
        <strain evidence="1 2">TSA1</strain>
    </source>
</reference>
<protein>
    <submittedName>
        <fullName evidence="1">Uncharacterized protein</fullName>
    </submittedName>
</protein>
<proteinExistence type="predicted"/>
<keyword evidence="2" id="KW-1185">Reference proteome</keyword>
<dbReference type="RefSeq" id="WP_100178165.1">
    <property type="nucleotide sequence ID" value="NZ_LFJC01000003.1"/>
</dbReference>
<evidence type="ECO:0000313" key="1">
    <source>
        <dbReference type="EMBL" id="PIT03009.1"/>
    </source>
</evidence>
<dbReference type="Proteomes" id="UP000228930">
    <property type="component" value="Unassembled WGS sequence"/>
</dbReference>
<comment type="caution">
    <text evidence="1">The sequence shown here is derived from an EMBL/GenBank/DDBJ whole genome shotgun (WGS) entry which is preliminary data.</text>
</comment>
<dbReference type="EMBL" id="LFJC01000003">
    <property type="protein sequence ID" value="PIT03009.1"/>
    <property type="molecule type" value="Genomic_DNA"/>
</dbReference>
<name>A0A2M6UEK7_9BRAD</name>
<sequence>MAWFLNIYRCDRCRKTWTDEWSCTCDDECPHCGFRDMSPLNSENLTELIVEDGGKFVVLRSSDEAEDDPDYKELGRFPTRDAAREFLRSYPSE</sequence>
<accession>A0A2M6UEK7</accession>
<dbReference type="AlphaFoldDB" id="A0A2M6UEK7"/>
<gene>
    <name evidence="1" type="ORF">TSA1_21305</name>
</gene>
<evidence type="ECO:0000313" key="2">
    <source>
        <dbReference type="Proteomes" id="UP000228930"/>
    </source>
</evidence>
<organism evidence="1 2">
    <name type="scientific">Bradyrhizobium nitroreducens</name>
    <dbReference type="NCBI Taxonomy" id="709803"/>
    <lineage>
        <taxon>Bacteria</taxon>
        <taxon>Pseudomonadati</taxon>
        <taxon>Pseudomonadota</taxon>
        <taxon>Alphaproteobacteria</taxon>
        <taxon>Hyphomicrobiales</taxon>
        <taxon>Nitrobacteraceae</taxon>
        <taxon>Bradyrhizobium</taxon>
    </lineage>
</organism>